<gene>
    <name evidence="5" type="ORF">SMC6_00530</name>
</gene>
<dbReference type="EMBL" id="QXIT01000013">
    <property type="protein sequence ID" value="RIE10809.1"/>
    <property type="molecule type" value="Genomic_DNA"/>
</dbReference>
<dbReference type="Proteomes" id="UP000266260">
    <property type="component" value="Unassembled WGS sequence"/>
</dbReference>
<comment type="similarity">
    <text evidence="2">Belongs to the RmuC family.</text>
</comment>
<comment type="caution">
    <text evidence="5">The sequence shown here is derived from an EMBL/GenBank/DDBJ whole genome shotgun (WGS) entry which is preliminary data.</text>
</comment>
<name>A0A398DB57_9BACT</name>
<proteinExistence type="inferred from homology"/>
<evidence type="ECO:0000256" key="4">
    <source>
        <dbReference type="ARBA" id="ARBA00023172"/>
    </source>
</evidence>
<evidence type="ECO:0000256" key="1">
    <source>
        <dbReference type="ARBA" id="ARBA00003416"/>
    </source>
</evidence>
<dbReference type="Pfam" id="PF02646">
    <property type="entry name" value="RmuC"/>
    <property type="match status" value="1"/>
</dbReference>
<keyword evidence="6" id="KW-1185">Reference proteome</keyword>
<organism evidence="5 6">
    <name type="scientific">Candidatus Cryosericum odellii</name>
    <dbReference type="NCBI Taxonomy" id="2290917"/>
    <lineage>
        <taxon>Bacteria</taxon>
        <taxon>Pseudomonadati</taxon>
        <taxon>Caldisericota/Cryosericota group</taxon>
        <taxon>Candidatus Cryosericota</taxon>
        <taxon>Candidatus Cryosericia</taxon>
        <taxon>Candidatus Cryosericales</taxon>
        <taxon>Candidatus Cryosericaceae</taxon>
        <taxon>Candidatus Cryosericum</taxon>
    </lineage>
</organism>
<dbReference type="PANTHER" id="PTHR30563:SF0">
    <property type="entry name" value="DNA RECOMBINATION PROTEIN RMUC"/>
    <property type="match status" value="1"/>
</dbReference>
<dbReference type="GO" id="GO:0006310">
    <property type="term" value="P:DNA recombination"/>
    <property type="evidence" value="ECO:0007669"/>
    <property type="project" value="UniProtKB-KW"/>
</dbReference>
<comment type="function">
    <text evidence="1">Involved in DNA recombination.</text>
</comment>
<dbReference type="InterPro" id="IPR003798">
    <property type="entry name" value="DNA_recombination_RmuC"/>
</dbReference>
<reference evidence="5 6" key="1">
    <citation type="submission" date="2018-09" db="EMBL/GenBank/DDBJ databases">
        <title>Discovery and Ecogenomic Context for Candidatus Cryosericales, a Global Caldiserica Order Active in Thawing Permafrost.</title>
        <authorList>
            <person name="Martinez M.A."/>
            <person name="Woodcroft B.J."/>
            <person name="Ignacio Espinoza J.C."/>
            <person name="Zayed A."/>
            <person name="Singleton C.M."/>
            <person name="Boyd J."/>
            <person name="Li Y.-F."/>
            <person name="Purvine S."/>
            <person name="Maughan H."/>
            <person name="Hodgkins S.B."/>
            <person name="Anderson D."/>
            <person name="Sederholm M."/>
            <person name="Temperton B."/>
            <person name="Saleska S.R."/>
            <person name="Tyson G.W."/>
            <person name="Rich V.I."/>
        </authorList>
    </citation>
    <scope>NUCLEOTIDE SEQUENCE [LARGE SCALE GENOMIC DNA]</scope>
    <source>
        <strain evidence="5 6">SMC6</strain>
    </source>
</reference>
<keyword evidence="4" id="KW-0233">DNA recombination</keyword>
<evidence type="ECO:0000313" key="6">
    <source>
        <dbReference type="Proteomes" id="UP000266260"/>
    </source>
</evidence>
<dbReference type="AlphaFoldDB" id="A0A398DB57"/>
<dbReference type="RefSeq" id="WP_119175303.1">
    <property type="nucleotide sequence ID" value="NZ_QXIT01000013.1"/>
</dbReference>
<evidence type="ECO:0000256" key="2">
    <source>
        <dbReference type="ARBA" id="ARBA00009840"/>
    </source>
</evidence>
<protein>
    <submittedName>
        <fullName evidence="5">DNA recombination protein RmuC</fullName>
    </submittedName>
</protein>
<evidence type="ECO:0000256" key="3">
    <source>
        <dbReference type="ARBA" id="ARBA00023054"/>
    </source>
</evidence>
<accession>A0A398DB57</accession>
<evidence type="ECO:0000313" key="5">
    <source>
        <dbReference type="EMBL" id="RIE10809.1"/>
    </source>
</evidence>
<dbReference type="PANTHER" id="PTHR30563">
    <property type="entry name" value="DNA RECOMBINATION PROTEIN RMUC"/>
    <property type="match status" value="1"/>
</dbReference>
<sequence length="183" mass="21014">MYQCTPVRRSREGGNYVRQTVQNTGNRPDFTFLLPNSLVLNMDVKFPVDNYLKAINAEATNDVKQHTDSFVRDVRTRVKEITTRDYIDEEHGTVSCVLLFVPIESVFAFAQENDPNLIDYALQQRVVLCSPSTLFAVLAVIRQAVDTFTVEQRSKEMLAIFGAFRKQWKAFVDEFDKLGKHLD</sequence>
<keyword evidence="3" id="KW-0175">Coiled coil</keyword>